<dbReference type="OrthoDB" id="10059069at2759"/>
<protein>
    <submittedName>
        <fullName evidence="1">Uncharacterized protein</fullName>
    </submittedName>
</protein>
<dbReference type="InterPro" id="IPR036036">
    <property type="entry name" value="SOCS_box-like_dom_sf"/>
</dbReference>
<dbReference type="SMART" id="SM00588">
    <property type="entry name" value="NEUZ"/>
    <property type="match status" value="1"/>
</dbReference>
<dbReference type="Proteomes" id="UP000749559">
    <property type="component" value="Unassembled WGS sequence"/>
</dbReference>
<proteinExistence type="predicted"/>
<dbReference type="EMBL" id="CAIIXF020000003">
    <property type="protein sequence ID" value="CAH1779773.1"/>
    <property type="molecule type" value="Genomic_DNA"/>
</dbReference>
<accession>A0A8J1TUD7</accession>
<dbReference type="InterPro" id="IPR037962">
    <property type="entry name" value="Neuralized"/>
</dbReference>
<reference evidence="1" key="1">
    <citation type="submission" date="2022-03" db="EMBL/GenBank/DDBJ databases">
        <authorList>
            <person name="Martin C."/>
        </authorList>
    </citation>
    <scope>NUCLEOTIDE SEQUENCE</scope>
</reference>
<comment type="caution">
    <text evidence="1">The sequence shown here is derived from an EMBL/GenBank/DDBJ whole genome shotgun (WGS) entry which is preliminary data.</text>
</comment>
<dbReference type="SUPFAM" id="SSF158235">
    <property type="entry name" value="SOCS box-like"/>
    <property type="match status" value="1"/>
</dbReference>
<dbReference type="PROSITE" id="PS51065">
    <property type="entry name" value="NHR"/>
    <property type="match status" value="1"/>
</dbReference>
<evidence type="ECO:0000313" key="2">
    <source>
        <dbReference type="Proteomes" id="UP000749559"/>
    </source>
</evidence>
<dbReference type="InterPro" id="IPR001496">
    <property type="entry name" value="SOCS_box"/>
</dbReference>
<keyword evidence="2" id="KW-1185">Reference proteome</keyword>
<dbReference type="InterPro" id="IPR043136">
    <property type="entry name" value="B30.2/SPRY_sf"/>
</dbReference>
<gene>
    <name evidence="1" type="ORF">OFUS_LOCUS6548</name>
</gene>
<dbReference type="Gene3D" id="2.60.120.920">
    <property type="match status" value="1"/>
</dbReference>
<organism evidence="1 2">
    <name type="scientific">Owenia fusiformis</name>
    <name type="common">Polychaete worm</name>
    <dbReference type="NCBI Taxonomy" id="6347"/>
    <lineage>
        <taxon>Eukaryota</taxon>
        <taxon>Metazoa</taxon>
        <taxon>Spiralia</taxon>
        <taxon>Lophotrochozoa</taxon>
        <taxon>Annelida</taxon>
        <taxon>Polychaeta</taxon>
        <taxon>Sedentaria</taxon>
        <taxon>Canalipalpata</taxon>
        <taxon>Sabellida</taxon>
        <taxon>Oweniida</taxon>
        <taxon>Oweniidae</taxon>
        <taxon>Owenia</taxon>
    </lineage>
</organism>
<dbReference type="Pfam" id="PF07525">
    <property type="entry name" value="SOCS_box"/>
    <property type="match status" value="1"/>
</dbReference>
<evidence type="ECO:0000313" key="1">
    <source>
        <dbReference type="EMBL" id="CAH1779773.1"/>
    </source>
</evidence>
<dbReference type="CDD" id="cd12887">
    <property type="entry name" value="SPRY_NHR_like"/>
    <property type="match status" value="1"/>
</dbReference>
<dbReference type="PANTHER" id="PTHR12429">
    <property type="entry name" value="NEURALIZED"/>
    <property type="match status" value="1"/>
</dbReference>
<sequence length="275" mass="30884">MANAVRFHPYTGENIGLSHDSMVASRTSSFAHAISFSDRPLHPGEIFLVEIEKTERGWSGHMRIGITQLNPSTKFKLPQHALPDLTNGGKSWIFAVTKSYRHEKQQTENHTSRVIGGTEEYVHTSRGSFKRASLRPNIQSRANNCNQEMEELPDDTAESDDSVEFTDSVLPTDVGSRIGIAYVVNSDDDLAELHFIINGVDQGACATGIPYKECPLYAVVDVYGTSKQVRIIQLYGVSSLQNFCRDRILWSLRQGEEDIEHLPLPARLKDFLRYD</sequence>
<dbReference type="AlphaFoldDB" id="A0A8J1TUD7"/>
<dbReference type="Gene3D" id="1.10.750.20">
    <property type="entry name" value="SOCS box"/>
    <property type="match status" value="1"/>
</dbReference>
<dbReference type="Pfam" id="PF07177">
    <property type="entry name" value="Neuralized"/>
    <property type="match status" value="1"/>
</dbReference>
<dbReference type="GO" id="GO:0061630">
    <property type="term" value="F:ubiquitin protein ligase activity"/>
    <property type="evidence" value="ECO:0007669"/>
    <property type="project" value="TreeGrafter"/>
</dbReference>
<dbReference type="SMART" id="SM00969">
    <property type="entry name" value="SOCS_box"/>
    <property type="match status" value="1"/>
</dbReference>
<dbReference type="FunFam" id="2.60.120.920:FF:000074">
    <property type="entry name" value="Neuralized protein 2"/>
    <property type="match status" value="1"/>
</dbReference>
<dbReference type="PANTHER" id="PTHR12429:SF8">
    <property type="entry name" value="NEURALIZED-LIKE PROTEIN 2"/>
    <property type="match status" value="1"/>
</dbReference>
<dbReference type="PROSITE" id="PS50225">
    <property type="entry name" value="SOCS"/>
    <property type="match status" value="1"/>
</dbReference>
<dbReference type="CDD" id="cd03717">
    <property type="entry name" value="SOCS_SOCS_like"/>
    <property type="match status" value="1"/>
</dbReference>
<dbReference type="GO" id="GO:0035556">
    <property type="term" value="P:intracellular signal transduction"/>
    <property type="evidence" value="ECO:0007669"/>
    <property type="project" value="InterPro"/>
</dbReference>
<dbReference type="InterPro" id="IPR006573">
    <property type="entry name" value="NHR_dom"/>
</dbReference>
<name>A0A8J1TUD7_OWEFU</name>